<keyword evidence="8" id="KW-1185">Reference proteome</keyword>
<sequence length="110" mass="12799">ETEVLDSFSPCHKTRDISPLPCDQPLKKMKTDPSVKFDLSDTEGEHKSMPPRWMKPKDFSRKQRLRGRRKAEALKRASGFKSEEPFFTVIMQSSFVGDRFNMNLPFSFAR</sequence>
<keyword evidence="5" id="KW-0539">Nucleus</keyword>
<evidence type="ECO:0000256" key="4">
    <source>
        <dbReference type="ARBA" id="ARBA00023163"/>
    </source>
</evidence>
<gene>
    <name evidence="7" type="ORF">TorRG33x02_016520</name>
</gene>
<evidence type="ECO:0000313" key="8">
    <source>
        <dbReference type="Proteomes" id="UP000237000"/>
    </source>
</evidence>
<reference evidence="8" key="1">
    <citation type="submission" date="2016-06" db="EMBL/GenBank/DDBJ databases">
        <title>Parallel loss of symbiosis genes in relatives of nitrogen-fixing non-legume Parasponia.</title>
        <authorList>
            <person name="Van Velzen R."/>
            <person name="Holmer R."/>
            <person name="Bu F."/>
            <person name="Rutten L."/>
            <person name="Van Zeijl A."/>
            <person name="Liu W."/>
            <person name="Santuari L."/>
            <person name="Cao Q."/>
            <person name="Sharma T."/>
            <person name="Shen D."/>
            <person name="Roswanjaya Y."/>
            <person name="Wardhani T."/>
            <person name="Kalhor M.S."/>
            <person name="Jansen J."/>
            <person name="Van den Hoogen J."/>
            <person name="Gungor B."/>
            <person name="Hartog M."/>
            <person name="Hontelez J."/>
            <person name="Verver J."/>
            <person name="Yang W.-C."/>
            <person name="Schijlen E."/>
            <person name="Repin R."/>
            <person name="Schilthuizen M."/>
            <person name="Schranz E."/>
            <person name="Heidstra R."/>
            <person name="Miyata K."/>
            <person name="Fedorova E."/>
            <person name="Kohlen W."/>
            <person name="Bisseling T."/>
            <person name="Smit S."/>
            <person name="Geurts R."/>
        </authorList>
    </citation>
    <scope>NUCLEOTIDE SEQUENCE [LARGE SCALE GENOMIC DNA]</scope>
    <source>
        <strain evidence="8">cv. RG33-2</strain>
    </source>
</reference>
<feature type="compositionally biased region" description="Basic and acidic residues" evidence="6">
    <location>
        <begin position="25"/>
        <end position="48"/>
    </location>
</feature>
<evidence type="ECO:0000256" key="6">
    <source>
        <dbReference type="SAM" id="MobiDB-lite"/>
    </source>
</evidence>
<feature type="non-terminal residue" evidence="7">
    <location>
        <position position="1"/>
    </location>
</feature>
<dbReference type="GO" id="GO:0005634">
    <property type="term" value="C:nucleus"/>
    <property type="evidence" value="ECO:0007669"/>
    <property type="project" value="UniProtKB-SubCell"/>
</dbReference>
<evidence type="ECO:0000256" key="2">
    <source>
        <dbReference type="ARBA" id="ARBA00023015"/>
    </source>
</evidence>
<keyword evidence="4" id="KW-0804">Transcription</keyword>
<dbReference type="GO" id="GO:0003677">
    <property type="term" value="F:DNA binding"/>
    <property type="evidence" value="ECO:0007669"/>
    <property type="project" value="UniProtKB-KW"/>
</dbReference>
<comment type="caution">
    <text evidence="7">The sequence shown here is derived from an EMBL/GenBank/DDBJ whole genome shotgun (WGS) entry which is preliminary data.</text>
</comment>
<comment type="subcellular location">
    <subcellularLocation>
        <location evidence="1">Nucleus</location>
    </subcellularLocation>
</comment>
<dbReference type="InterPro" id="IPR015300">
    <property type="entry name" value="DNA-bd_pseudobarrel_sf"/>
</dbReference>
<dbReference type="Proteomes" id="UP000237000">
    <property type="component" value="Unassembled WGS sequence"/>
</dbReference>
<accession>A0A2P5FXZ6</accession>
<evidence type="ECO:0000256" key="1">
    <source>
        <dbReference type="ARBA" id="ARBA00004123"/>
    </source>
</evidence>
<evidence type="ECO:0000256" key="3">
    <source>
        <dbReference type="ARBA" id="ARBA00023125"/>
    </source>
</evidence>
<keyword evidence="2" id="KW-0805">Transcription regulation</keyword>
<name>A0A2P5FXZ6_TREOI</name>
<organism evidence="7 8">
    <name type="scientific">Trema orientale</name>
    <name type="common">Charcoal tree</name>
    <name type="synonym">Celtis orientalis</name>
    <dbReference type="NCBI Taxonomy" id="63057"/>
    <lineage>
        <taxon>Eukaryota</taxon>
        <taxon>Viridiplantae</taxon>
        <taxon>Streptophyta</taxon>
        <taxon>Embryophyta</taxon>
        <taxon>Tracheophyta</taxon>
        <taxon>Spermatophyta</taxon>
        <taxon>Magnoliopsida</taxon>
        <taxon>eudicotyledons</taxon>
        <taxon>Gunneridae</taxon>
        <taxon>Pentapetalae</taxon>
        <taxon>rosids</taxon>
        <taxon>fabids</taxon>
        <taxon>Rosales</taxon>
        <taxon>Cannabaceae</taxon>
        <taxon>Trema</taxon>
    </lineage>
</organism>
<feature type="non-terminal residue" evidence="7">
    <location>
        <position position="110"/>
    </location>
</feature>
<evidence type="ECO:0000256" key="5">
    <source>
        <dbReference type="ARBA" id="ARBA00023242"/>
    </source>
</evidence>
<proteinExistence type="predicted"/>
<feature type="region of interest" description="Disordered" evidence="6">
    <location>
        <begin position="1"/>
        <end position="66"/>
    </location>
</feature>
<protein>
    <submittedName>
        <fullName evidence="7">Uncharacterized protein</fullName>
    </submittedName>
</protein>
<keyword evidence="3" id="KW-0238">DNA-binding</keyword>
<dbReference type="InParanoid" id="A0A2P5FXZ6"/>
<dbReference type="Gene3D" id="2.40.330.10">
    <property type="entry name" value="DNA-binding pseudobarrel domain"/>
    <property type="match status" value="1"/>
</dbReference>
<dbReference type="AlphaFoldDB" id="A0A2P5FXZ6"/>
<dbReference type="EMBL" id="JXTC01000004">
    <property type="protein sequence ID" value="POO02666.1"/>
    <property type="molecule type" value="Genomic_DNA"/>
</dbReference>
<evidence type="ECO:0000313" key="7">
    <source>
        <dbReference type="EMBL" id="POO02666.1"/>
    </source>
</evidence>